<proteinExistence type="predicted"/>
<dbReference type="EMBL" id="JAJLJH010000004">
    <property type="protein sequence ID" value="MCK9687352.1"/>
    <property type="molecule type" value="Genomic_DNA"/>
</dbReference>
<gene>
    <name evidence="1" type="ORF">LPC04_16720</name>
</gene>
<dbReference type="Proteomes" id="UP001139353">
    <property type="component" value="Unassembled WGS sequence"/>
</dbReference>
<comment type="caution">
    <text evidence="1">The sequence shown here is derived from an EMBL/GenBank/DDBJ whole genome shotgun (WGS) entry which is preliminary data.</text>
</comment>
<dbReference type="AlphaFoldDB" id="A0A9X1YMZ1"/>
<organism evidence="1 2">
    <name type="scientific">Scleromatobacter humisilvae</name>
    <dbReference type="NCBI Taxonomy" id="2897159"/>
    <lineage>
        <taxon>Bacteria</taxon>
        <taxon>Pseudomonadati</taxon>
        <taxon>Pseudomonadota</taxon>
        <taxon>Betaproteobacteria</taxon>
        <taxon>Burkholderiales</taxon>
        <taxon>Sphaerotilaceae</taxon>
        <taxon>Scleromatobacter</taxon>
    </lineage>
</organism>
<name>A0A9X1YMZ1_9BURK</name>
<evidence type="ECO:0000313" key="1">
    <source>
        <dbReference type="EMBL" id="MCK9687352.1"/>
    </source>
</evidence>
<sequence length="98" mass="10722">MPKPAPLVMKKGLALPASLTEGVSMQASPRELPPAAAASEVALSSVVRTATDELVPLSFKVSKHFNRAFRQVALDDELKLNELLFAAFEAYRRQRKNS</sequence>
<accession>A0A9X1YMZ1</accession>
<evidence type="ECO:0000313" key="2">
    <source>
        <dbReference type="Proteomes" id="UP001139353"/>
    </source>
</evidence>
<keyword evidence="2" id="KW-1185">Reference proteome</keyword>
<reference evidence="1" key="1">
    <citation type="submission" date="2021-11" db="EMBL/GenBank/DDBJ databases">
        <title>BS-T2-15 a new species belonging to the Comamonadaceae family isolated from the soil of a French oak forest.</title>
        <authorList>
            <person name="Mieszkin S."/>
            <person name="Alain K."/>
        </authorList>
    </citation>
    <scope>NUCLEOTIDE SEQUENCE</scope>
    <source>
        <strain evidence="1">BS-T2-15</strain>
    </source>
</reference>
<protein>
    <submittedName>
        <fullName evidence="1">Uncharacterized protein</fullName>
    </submittedName>
</protein>
<dbReference type="RefSeq" id="WP_275683392.1">
    <property type="nucleotide sequence ID" value="NZ_JAJLJH010000004.1"/>
</dbReference>